<evidence type="ECO:0000313" key="4">
    <source>
        <dbReference type="Proteomes" id="UP001157961"/>
    </source>
</evidence>
<dbReference type="PANTHER" id="PTHR30006">
    <property type="entry name" value="THIAMINE-BINDING PERIPLASMIC PROTEIN-RELATED"/>
    <property type="match status" value="1"/>
</dbReference>
<evidence type="ECO:0000256" key="2">
    <source>
        <dbReference type="SAM" id="SignalP"/>
    </source>
</evidence>
<comment type="caution">
    <text evidence="3">The sequence shown here is derived from an EMBL/GenBank/DDBJ whole genome shotgun (WGS) entry which is preliminary data.</text>
</comment>
<protein>
    <submittedName>
        <fullName evidence="3">Spermidine/putrescine-binding protein</fullName>
    </submittedName>
</protein>
<dbReference type="SUPFAM" id="SSF53850">
    <property type="entry name" value="Periplasmic binding protein-like II"/>
    <property type="match status" value="1"/>
</dbReference>
<dbReference type="InterPro" id="IPR006059">
    <property type="entry name" value="SBP"/>
</dbReference>
<gene>
    <name evidence="3" type="ORF">SAMN06265373_10972</name>
</gene>
<dbReference type="RefSeq" id="WP_283427576.1">
    <property type="nucleotide sequence ID" value="NZ_FXTY01000009.1"/>
</dbReference>
<evidence type="ECO:0000313" key="3">
    <source>
        <dbReference type="EMBL" id="SMP33434.1"/>
    </source>
</evidence>
<keyword evidence="1 2" id="KW-0732">Signal</keyword>
<accession>A0ABY1PJR7</accession>
<name>A0ABY1PJR7_9RHOB</name>
<organism evidence="3 4">
    <name type="scientific">Shimia sagamensis</name>
    <dbReference type="NCBI Taxonomy" id="1566352"/>
    <lineage>
        <taxon>Bacteria</taxon>
        <taxon>Pseudomonadati</taxon>
        <taxon>Pseudomonadota</taxon>
        <taxon>Alphaproteobacteria</taxon>
        <taxon>Rhodobacterales</taxon>
        <taxon>Roseobacteraceae</taxon>
    </lineage>
</organism>
<dbReference type="Gene3D" id="3.40.190.10">
    <property type="entry name" value="Periplasmic binding protein-like II"/>
    <property type="match status" value="2"/>
</dbReference>
<sequence>MKHALMGCILAASASMAHATEQLNIFTWDGYVNDTEIAAVNALLKEQGYDVQVNLLETVAEGPQQMFDMLRSGDVDVSFLTLNYINMEGSPSANMLQPINVNSPRLENYQHLSTALTDIPMGMKGDQHLYIPWGGGAYGIWANLDTVQDMPTSVKAMLEPEWKGRLSLTDGQVHPNVSLALLALGRSAFEVNDVSGDRAALGALASPDSDLQQTVNALYGQVGHFWSASPPFTGEYDLVASYGVGASAAIAEGGNWGLVPFGEGNTVWLDTINFAKHLEGDKLEAAEIFANHFIGKEVQTRVVEGLGMVASSSVVDANPLIEANPDFFEESMFWPPYTRAAGNAIELISKRATGMSATN</sequence>
<feature type="signal peptide" evidence="2">
    <location>
        <begin position="1"/>
        <end position="19"/>
    </location>
</feature>
<proteinExistence type="predicted"/>
<dbReference type="EMBL" id="FXTY01000009">
    <property type="protein sequence ID" value="SMP33434.1"/>
    <property type="molecule type" value="Genomic_DNA"/>
</dbReference>
<evidence type="ECO:0000256" key="1">
    <source>
        <dbReference type="ARBA" id="ARBA00022729"/>
    </source>
</evidence>
<reference evidence="3 4" key="1">
    <citation type="submission" date="2017-05" db="EMBL/GenBank/DDBJ databases">
        <authorList>
            <person name="Varghese N."/>
            <person name="Submissions S."/>
        </authorList>
    </citation>
    <scope>NUCLEOTIDE SEQUENCE [LARGE SCALE GENOMIC DNA]</scope>
    <source>
        <strain evidence="3 4">DSM 29734</strain>
    </source>
</reference>
<dbReference type="Proteomes" id="UP001157961">
    <property type="component" value="Unassembled WGS sequence"/>
</dbReference>
<dbReference type="Pfam" id="PF13416">
    <property type="entry name" value="SBP_bac_8"/>
    <property type="match status" value="1"/>
</dbReference>
<dbReference type="PANTHER" id="PTHR30006:SF2">
    <property type="entry name" value="ABC TRANSPORTER SUBSTRATE-BINDING PROTEIN"/>
    <property type="match status" value="1"/>
</dbReference>
<keyword evidence="4" id="KW-1185">Reference proteome</keyword>
<feature type="chain" id="PRO_5046957137" evidence="2">
    <location>
        <begin position="20"/>
        <end position="359"/>
    </location>
</feature>